<keyword evidence="2" id="KW-1185">Reference proteome</keyword>
<protein>
    <submittedName>
        <fullName evidence="1">Uncharacterized protein</fullName>
    </submittedName>
</protein>
<reference evidence="1" key="3">
    <citation type="submission" date="2023-05" db="EMBL/GenBank/DDBJ databases">
        <authorList>
            <person name="Smith C.H."/>
        </authorList>
    </citation>
    <scope>NUCLEOTIDE SEQUENCE</scope>
    <source>
        <strain evidence="1">CHS0354</strain>
        <tissue evidence="1">Mantle</tissue>
    </source>
</reference>
<accession>A0AAE0W375</accession>
<reference evidence="1" key="2">
    <citation type="journal article" date="2021" name="Genome Biol. Evol.">
        <title>Developing a high-quality reference genome for a parasitic bivalve with doubly uniparental inheritance (Bivalvia: Unionida).</title>
        <authorList>
            <person name="Smith C.H."/>
        </authorList>
    </citation>
    <scope>NUCLEOTIDE SEQUENCE</scope>
    <source>
        <strain evidence="1">CHS0354</strain>
        <tissue evidence="1">Mantle</tissue>
    </source>
</reference>
<name>A0AAE0W375_9BIVA</name>
<comment type="caution">
    <text evidence="1">The sequence shown here is derived from an EMBL/GenBank/DDBJ whole genome shotgun (WGS) entry which is preliminary data.</text>
</comment>
<reference evidence="1" key="1">
    <citation type="journal article" date="2021" name="Genome Biol. Evol.">
        <title>A High-Quality Reference Genome for a Parasitic Bivalve with Doubly Uniparental Inheritance (Bivalvia: Unionida).</title>
        <authorList>
            <person name="Smith C.H."/>
        </authorList>
    </citation>
    <scope>NUCLEOTIDE SEQUENCE</scope>
    <source>
        <strain evidence="1">CHS0354</strain>
    </source>
</reference>
<sequence>MDEGIGNVSRSKALREVFLEKEKKEYQQLQQEKQQQPTIPQEDTLIPRLMIVREYLLTHGILIDGEGGVPLAEHSGVEADPVFLLRATSVFKKNVLVIDSMIRLVFSYAFKDGNIIPTSKHMVIKCETL</sequence>
<dbReference type="AlphaFoldDB" id="A0AAE0W375"/>
<proteinExistence type="predicted"/>
<evidence type="ECO:0000313" key="1">
    <source>
        <dbReference type="EMBL" id="KAK3599836.1"/>
    </source>
</evidence>
<dbReference type="Proteomes" id="UP001195483">
    <property type="component" value="Unassembled WGS sequence"/>
</dbReference>
<dbReference type="EMBL" id="JAEAOA010001358">
    <property type="protein sequence ID" value="KAK3599836.1"/>
    <property type="molecule type" value="Genomic_DNA"/>
</dbReference>
<evidence type="ECO:0000313" key="2">
    <source>
        <dbReference type="Proteomes" id="UP001195483"/>
    </source>
</evidence>
<organism evidence="1 2">
    <name type="scientific">Potamilus streckersoni</name>
    <dbReference type="NCBI Taxonomy" id="2493646"/>
    <lineage>
        <taxon>Eukaryota</taxon>
        <taxon>Metazoa</taxon>
        <taxon>Spiralia</taxon>
        <taxon>Lophotrochozoa</taxon>
        <taxon>Mollusca</taxon>
        <taxon>Bivalvia</taxon>
        <taxon>Autobranchia</taxon>
        <taxon>Heteroconchia</taxon>
        <taxon>Palaeoheterodonta</taxon>
        <taxon>Unionida</taxon>
        <taxon>Unionoidea</taxon>
        <taxon>Unionidae</taxon>
        <taxon>Ambleminae</taxon>
        <taxon>Lampsilini</taxon>
        <taxon>Potamilus</taxon>
    </lineage>
</organism>
<gene>
    <name evidence="1" type="ORF">CHS0354_022404</name>
</gene>